<reference evidence="2 3" key="1">
    <citation type="submission" date="2024-06" db="EMBL/GenBank/DDBJ databases">
        <title>The Natural Products Discovery Center: Release of the First 8490 Sequenced Strains for Exploring Actinobacteria Biosynthetic Diversity.</title>
        <authorList>
            <person name="Kalkreuter E."/>
            <person name="Kautsar S.A."/>
            <person name="Yang D."/>
            <person name="Bader C.D."/>
            <person name="Teijaro C.N."/>
            <person name="Fluegel L."/>
            <person name="Davis C.M."/>
            <person name="Simpson J.R."/>
            <person name="Lauterbach L."/>
            <person name="Steele A.D."/>
            <person name="Gui C."/>
            <person name="Meng S."/>
            <person name="Li G."/>
            <person name="Viehrig K."/>
            <person name="Ye F."/>
            <person name="Su P."/>
            <person name="Kiefer A.F."/>
            <person name="Nichols A."/>
            <person name="Cepeda A.J."/>
            <person name="Yan W."/>
            <person name="Fan B."/>
            <person name="Jiang Y."/>
            <person name="Adhikari A."/>
            <person name="Zheng C.-J."/>
            <person name="Schuster L."/>
            <person name="Cowan T.M."/>
            <person name="Smanski M.J."/>
            <person name="Chevrette M.G."/>
            <person name="De Carvalho L.P.S."/>
            <person name="Shen B."/>
        </authorList>
    </citation>
    <scope>NUCLEOTIDE SEQUENCE [LARGE SCALE GENOMIC DNA]</scope>
    <source>
        <strain evidence="2 3">NPDC005137</strain>
    </source>
</reference>
<dbReference type="EMBL" id="JBEXIP010000052">
    <property type="protein sequence ID" value="MET8438162.1"/>
    <property type="molecule type" value="Genomic_DNA"/>
</dbReference>
<organism evidence="2 3">
    <name type="scientific">Streptomyces sp. 900116325</name>
    <dbReference type="NCBI Taxonomy" id="3154295"/>
    <lineage>
        <taxon>Bacteria</taxon>
        <taxon>Bacillati</taxon>
        <taxon>Actinomycetota</taxon>
        <taxon>Actinomycetes</taxon>
        <taxon>Kitasatosporales</taxon>
        <taxon>Streptomycetaceae</taxon>
        <taxon>Streptomyces</taxon>
    </lineage>
</organism>
<evidence type="ECO:0000313" key="2">
    <source>
        <dbReference type="EMBL" id="MET8438162.1"/>
    </source>
</evidence>
<accession>A0ABV2UJY3</accession>
<proteinExistence type="predicted"/>
<protein>
    <submittedName>
        <fullName evidence="2">Uncharacterized protein</fullName>
    </submittedName>
</protein>
<feature type="compositionally biased region" description="Low complexity" evidence="1">
    <location>
        <begin position="24"/>
        <end position="39"/>
    </location>
</feature>
<sequence>MSPLPDLTVIAFAVVRASVLAARAGPAPGTAPTARRTAPSQASSFAPRVATFRLTTGAADGKRQASVGSADDFEVFGREVSFVTLITTGGQPVSGTVAGAHRR</sequence>
<dbReference type="Proteomes" id="UP001550044">
    <property type="component" value="Unassembled WGS sequence"/>
</dbReference>
<evidence type="ECO:0000256" key="1">
    <source>
        <dbReference type="SAM" id="MobiDB-lite"/>
    </source>
</evidence>
<comment type="caution">
    <text evidence="2">The sequence shown here is derived from an EMBL/GenBank/DDBJ whole genome shotgun (WGS) entry which is preliminary data.</text>
</comment>
<gene>
    <name evidence="2" type="ORF">ABZV61_36660</name>
</gene>
<name>A0ABV2UJY3_9ACTN</name>
<evidence type="ECO:0000313" key="3">
    <source>
        <dbReference type="Proteomes" id="UP001550044"/>
    </source>
</evidence>
<feature type="region of interest" description="Disordered" evidence="1">
    <location>
        <begin position="24"/>
        <end position="44"/>
    </location>
</feature>
<dbReference type="RefSeq" id="WP_356673747.1">
    <property type="nucleotide sequence ID" value="NZ_JBEXEF010000129.1"/>
</dbReference>
<keyword evidence="3" id="KW-1185">Reference proteome</keyword>